<dbReference type="HOGENOM" id="CLU_2955945_0_0_11"/>
<organism evidence="2 3">
    <name type="scientific">Nocardiopsis alba (strain ATCC BAA-2165 / BE74)</name>
    <dbReference type="NCBI Taxonomy" id="1205910"/>
    <lineage>
        <taxon>Bacteria</taxon>
        <taxon>Bacillati</taxon>
        <taxon>Actinomycetota</taxon>
        <taxon>Actinomycetes</taxon>
        <taxon>Streptosporangiales</taxon>
        <taxon>Nocardiopsidaceae</taxon>
        <taxon>Nocardiopsis</taxon>
    </lineage>
</organism>
<feature type="compositionally biased region" description="Pro residues" evidence="1">
    <location>
        <begin position="42"/>
        <end position="51"/>
    </location>
</feature>
<name>J7LBS1_NOCAA</name>
<gene>
    <name evidence="2" type="ordered locus">B005_5554</name>
</gene>
<reference evidence="3" key="2">
    <citation type="submission" date="2012-08" db="EMBL/GenBank/DDBJ databases">
        <title>Whole-genome sequence of Nocardiopsis alba strain ATCC BAA-2165 associated with honeybees.</title>
        <authorList>
            <person name="Qiao J."/>
            <person name="Chen L."/>
            <person name="Li Y."/>
            <person name="Wang J."/>
            <person name="Zhang W."/>
            <person name="Chen S."/>
        </authorList>
    </citation>
    <scope>NUCLEOTIDE SEQUENCE [LARGE SCALE GENOMIC DNA]</scope>
    <source>
        <strain evidence="3">ATCC BAA-2165 / BE74</strain>
    </source>
</reference>
<evidence type="ECO:0000256" key="1">
    <source>
        <dbReference type="SAM" id="MobiDB-lite"/>
    </source>
</evidence>
<protein>
    <submittedName>
        <fullName evidence="2">Uncharacterized protein</fullName>
    </submittedName>
</protein>
<dbReference type="KEGG" id="nal:B005_5554"/>
<evidence type="ECO:0000313" key="3">
    <source>
        <dbReference type="Proteomes" id="UP000003779"/>
    </source>
</evidence>
<proteinExistence type="predicted"/>
<dbReference type="AlphaFoldDB" id="J7LBS1"/>
<evidence type="ECO:0000313" key="2">
    <source>
        <dbReference type="EMBL" id="AFR08264.1"/>
    </source>
</evidence>
<dbReference type="STRING" id="1205910.B005_5554"/>
<dbReference type="EMBL" id="CP003788">
    <property type="protein sequence ID" value="AFR08264.1"/>
    <property type="molecule type" value="Genomic_DNA"/>
</dbReference>
<accession>J7LBS1</accession>
<dbReference type="Proteomes" id="UP000003779">
    <property type="component" value="Chromosome"/>
</dbReference>
<feature type="region of interest" description="Disordered" evidence="1">
    <location>
        <begin position="21"/>
        <end position="59"/>
    </location>
</feature>
<reference evidence="2 3" key="1">
    <citation type="journal article" date="2012" name="J. Bacteriol.">
        <title>Whole-Genome Sequence of Nocardiopsis alba Strain ATCC BAA-2165, Associated with Honeybees.</title>
        <authorList>
            <person name="Qiao J."/>
            <person name="Chen L."/>
            <person name="Li Y."/>
            <person name="Wang J."/>
            <person name="Zhang W."/>
            <person name="Chen S."/>
        </authorList>
    </citation>
    <scope>NUCLEOTIDE SEQUENCE [LARGE SCALE GENOMIC DNA]</scope>
    <source>
        <strain evidence="3">ATCC BAA-2165 / BE74</strain>
    </source>
</reference>
<sequence>MDGGRGHRGVFLMSPGSEACTVQRPFADGGTGITTDIRRRAPPSPRCPLPAIPGIAHGR</sequence>